<feature type="transmembrane region" description="Helical" evidence="1">
    <location>
        <begin position="66"/>
        <end position="84"/>
    </location>
</feature>
<dbReference type="InterPro" id="IPR000160">
    <property type="entry name" value="GGDEF_dom"/>
</dbReference>
<dbReference type="PROSITE" id="PS50887">
    <property type="entry name" value="GGDEF"/>
    <property type="match status" value="1"/>
</dbReference>
<feature type="transmembrane region" description="Helical" evidence="1">
    <location>
        <begin position="139"/>
        <end position="157"/>
    </location>
</feature>
<dbReference type="NCBIfam" id="TIGR00254">
    <property type="entry name" value="GGDEF"/>
    <property type="match status" value="1"/>
</dbReference>
<dbReference type="GO" id="GO:0052621">
    <property type="term" value="F:diguanylate cyclase activity"/>
    <property type="evidence" value="ECO:0007669"/>
    <property type="project" value="TreeGrafter"/>
</dbReference>
<evidence type="ECO:0000313" key="3">
    <source>
        <dbReference type="EMBL" id="MTE16202.1"/>
    </source>
</evidence>
<feature type="transmembrane region" description="Helical" evidence="1">
    <location>
        <begin position="90"/>
        <end position="111"/>
    </location>
</feature>
<dbReference type="SUPFAM" id="SSF55073">
    <property type="entry name" value="Nucleotide cyclase"/>
    <property type="match status" value="1"/>
</dbReference>
<keyword evidence="1" id="KW-0812">Transmembrane</keyword>
<dbReference type="RefSeq" id="WP_154790626.1">
    <property type="nucleotide sequence ID" value="NZ_WMBB01000013.1"/>
</dbReference>
<evidence type="ECO:0000259" key="2">
    <source>
        <dbReference type="PROSITE" id="PS50887"/>
    </source>
</evidence>
<dbReference type="AlphaFoldDB" id="A0A6I3L1L2"/>
<dbReference type="Proteomes" id="UP000432464">
    <property type="component" value="Unassembled WGS sequence"/>
</dbReference>
<feature type="transmembrane region" description="Helical" evidence="1">
    <location>
        <begin position="169"/>
        <end position="194"/>
    </location>
</feature>
<protein>
    <submittedName>
        <fullName evidence="3">Diguanylate cyclase</fullName>
    </submittedName>
</protein>
<dbReference type="Pfam" id="PF00990">
    <property type="entry name" value="GGDEF"/>
    <property type="match status" value="1"/>
</dbReference>
<comment type="caution">
    <text evidence="3">The sequence shown here is derived from an EMBL/GenBank/DDBJ whole genome shotgun (WGS) entry which is preliminary data.</text>
</comment>
<sequence>MNAGRLALRMWWRQPVDYRWVLTTLRNHSALGLLKNLIGTSGLGLGAIAVMVMLSSEGPQSAAGRAVIGFFAVVGVATGLRWYLLPWPTAWASLALIAVADLAITTTGLLVSSRVALVNATALILTGAYLTLFHGAKALAAHAAWSLLSVVLVTTRMQANADSNSDASLAVATVLIMVLAVVFVLPMLQFYYWVLRTDALSDPLTTLSNRRGLDYNLPRLFEAGTPICAMIVDLDRFKVVNDTFGHQEGDRVLARTAARLRDTANPAATVARTGGEEFTIVDHLDVVSARALAERIRRAVEESSEVAVAVTASIGVAVFDHGAEANGRPAAEQLLGCADTAMYRAKERGGNTVVVHEIGAPLA</sequence>
<dbReference type="InterPro" id="IPR029787">
    <property type="entry name" value="Nucleotide_cyclase"/>
</dbReference>
<name>A0A6I3L1L2_9NOCA</name>
<dbReference type="Gene3D" id="3.30.70.270">
    <property type="match status" value="1"/>
</dbReference>
<feature type="domain" description="GGDEF" evidence="2">
    <location>
        <begin position="225"/>
        <end position="358"/>
    </location>
</feature>
<dbReference type="CDD" id="cd01949">
    <property type="entry name" value="GGDEF"/>
    <property type="match status" value="1"/>
</dbReference>
<dbReference type="GO" id="GO:1902201">
    <property type="term" value="P:negative regulation of bacterial-type flagellum-dependent cell motility"/>
    <property type="evidence" value="ECO:0007669"/>
    <property type="project" value="TreeGrafter"/>
</dbReference>
<dbReference type="PANTHER" id="PTHR45138">
    <property type="entry name" value="REGULATORY COMPONENTS OF SENSORY TRANSDUCTION SYSTEM"/>
    <property type="match status" value="1"/>
</dbReference>
<reference evidence="3 4" key="1">
    <citation type="submission" date="2019-11" db="EMBL/GenBank/DDBJ databases">
        <title>Nocardia sp. nov. CT2-14 isolated from soil.</title>
        <authorList>
            <person name="Kanchanasin P."/>
            <person name="Tanasupawat S."/>
            <person name="Yuki M."/>
            <person name="Kudo T."/>
        </authorList>
    </citation>
    <scope>NUCLEOTIDE SEQUENCE [LARGE SCALE GENOMIC DNA]</scope>
    <source>
        <strain evidence="3 4">CT2-14</strain>
    </source>
</reference>
<organism evidence="3 4">
    <name type="scientific">Nocardia aurantiaca</name>
    <dbReference type="NCBI Taxonomy" id="2675850"/>
    <lineage>
        <taxon>Bacteria</taxon>
        <taxon>Bacillati</taxon>
        <taxon>Actinomycetota</taxon>
        <taxon>Actinomycetes</taxon>
        <taxon>Mycobacteriales</taxon>
        <taxon>Nocardiaceae</taxon>
        <taxon>Nocardia</taxon>
    </lineage>
</organism>
<evidence type="ECO:0000256" key="1">
    <source>
        <dbReference type="SAM" id="Phobius"/>
    </source>
</evidence>
<dbReference type="GO" id="GO:0005886">
    <property type="term" value="C:plasma membrane"/>
    <property type="evidence" value="ECO:0007669"/>
    <property type="project" value="TreeGrafter"/>
</dbReference>
<feature type="transmembrane region" description="Helical" evidence="1">
    <location>
        <begin position="33"/>
        <end position="54"/>
    </location>
</feature>
<evidence type="ECO:0000313" key="4">
    <source>
        <dbReference type="Proteomes" id="UP000432464"/>
    </source>
</evidence>
<accession>A0A6I3L1L2</accession>
<keyword evidence="1" id="KW-1133">Transmembrane helix</keyword>
<dbReference type="InterPro" id="IPR043128">
    <property type="entry name" value="Rev_trsase/Diguanyl_cyclase"/>
</dbReference>
<dbReference type="SMART" id="SM00267">
    <property type="entry name" value="GGDEF"/>
    <property type="match status" value="1"/>
</dbReference>
<keyword evidence="4" id="KW-1185">Reference proteome</keyword>
<dbReference type="InterPro" id="IPR050469">
    <property type="entry name" value="Diguanylate_Cyclase"/>
</dbReference>
<dbReference type="PANTHER" id="PTHR45138:SF9">
    <property type="entry name" value="DIGUANYLATE CYCLASE DGCM-RELATED"/>
    <property type="match status" value="1"/>
</dbReference>
<keyword evidence="1" id="KW-0472">Membrane</keyword>
<gene>
    <name evidence="3" type="ORF">GLP40_25965</name>
</gene>
<dbReference type="GO" id="GO:0043709">
    <property type="term" value="P:cell adhesion involved in single-species biofilm formation"/>
    <property type="evidence" value="ECO:0007669"/>
    <property type="project" value="TreeGrafter"/>
</dbReference>
<dbReference type="EMBL" id="WMBB01000013">
    <property type="protein sequence ID" value="MTE16202.1"/>
    <property type="molecule type" value="Genomic_DNA"/>
</dbReference>
<proteinExistence type="predicted"/>